<dbReference type="Pfam" id="PF01529">
    <property type="entry name" value="DHHC"/>
    <property type="match status" value="1"/>
</dbReference>
<comment type="catalytic activity">
    <reaction evidence="8">
        <text>L-cysteinyl-[protein] + hexadecanoyl-CoA = S-hexadecanoyl-L-cysteinyl-[protein] + CoA</text>
        <dbReference type="Rhea" id="RHEA:36683"/>
        <dbReference type="Rhea" id="RHEA-COMP:10131"/>
        <dbReference type="Rhea" id="RHEA-COMP:11032"/>
        <dbReference type="ChEBI" id="CHEBI:29950"/>
        <dbReference type="ChEBI" id="CHEBI:57287"/>
        <dbReference type="ChEBI" id="CHEBI:57379"/>
        <dbReference type="ChEBI" id="CHEBI:74151"/>
        <dbReference type="EC" id="2.3.1.225"/>
    </reaction>
</comment>
<evidence type="ECO:0000256" key="7">
    <source>
        <dbReference type="ARBA" id="ARBA00038298"/>
    </source>
</evidence>
<feature type="transmembrane region" description="Helical" evidence="8">
    <location>
        <begin position="134"/>
        <end position="155"/>
    </location>
</feature>
<keyword evidence="5 8" id="KW-0472">Membrane</keyword>
<evidence type="ECO:0000256" key="2">
    <source>
        <dbReference type="ARBA" id="ARBA00022679"/>
    </source>
</evidence>
<evidence type="ECO:0000256" key="5">
    <source>
        <dbReference type="ARBA" id="ARBA00023136"/>
    </source>
</evidence>
<comment type="caution">
    <text evidence="10">The sequence shown here is derived from an EMBL/GenBank/DDBJ whole genome shotgun (WGS) entry which is preliminary data.</text>
</comment>
<keyword evidence="2 8" id="KW-0808">Transferase</keyword>
<accession>A0AAD1XGJ2</accession>
<proteinExistence type="inferred from homology"/>
<dbReference type="EC" id="2.3.1.225" evidence="8"/>
<evidence type="ECO:0000256" key="3">
    <source>
        <dbReference type="ARBA" id="ARBA00022692"/>
    </source>
</evidence>
<dbReference type="Proteomes" id="UP001295684">
    <property type="component" value="Unassembled WGS sequence"/>
</dbReference>
<feature type="domain" description="Palmitoyltransferase DHHC" evidence="9">
    <location>
        <begin position="88"/>
        <end position="199"/>
    </location>
</feature>
<evidence type="ECO:0000256" key="8">
    <source>
        <dbReference type="RuleBase" id="RU079119"/>
    </source>
</evidence>
<keyword evidence="11" id="KW-1185">Reference proteome</keyword>
<dbReference type="PROSITE" id="PS50216">
    <property type="entry name" value="DHHC"/>
    <property type="match status" value="1"/>
</dbReference>
<dbReference type="EMBL" id="CAMPGE010013290">
    <property type="protein sequence ID" value="CAI2372028.1"/>
    <property type="molecule type" value="Genomic_DNA"/>
</dbReference>
<keyword evidence="3 8" id="KW-0812">Transmembrane</keyword>
<protein>
    <recommendedName>
        <fullName evidence="8">Palmitoyltransferase</fullName>
        <ecNumber evidence="8">2.3.1.225</ecNumber>
    </recommendedName>
</protein>
<sequence length="231" mass="27082">MTLESLFHSIPQEYNHPLRNNKRASLEEILLEFPQISEAVDKELDRIDLENCHKYDSSSEENCSDSLVRDNPEAKREKIIRDIKDIYGYKYCNICKRDKPPRAHHCRLCGHCSLNFDHHCPIIGSCIGKYNRRYFFQMSLYCLISCICCMTMILFTDLSLIQTVAGLWCGFCLIFSGLSVFSQLYLMSYNMTTIEYLKKYNWVLFKQTKSLCYNIGIGMETHLKISWFVPI</sequence>
<reference evidence="10" key="1">
    <citation type="submission" date="2023-07" db="EMBL/GenBank/DDBJ databases">
        <authorList>
            <consortium name="AG Swart"/>
            <person name="Singh M."/>
            <person name="Singh A."/>
            <person name="Seah K."/>
            <person name="Emmerich C."/>
        </authorList>
    </citation>
    <scope>NUCLEOTIDE SEQUENCE</scope>
    <source>
        <strain evidence="10">DP1</strain>
    </source>
</reference>
<dbReference type="PANTHER" id="PTHR22883:SF23">
    <property type="entry name" value="PALMITOYLTRANSFERASE ZDHHC6"/>
    <property type="match status" value="1"/>
</dbReference>
<comment type="similarity">
    <text evidence="7">Belongs to the DHHC palmitoyltransferase family. PFA5 subfamily.</text>
</comment>
<keyword evidence="4 8" id="KW-1133">Transmembrane helix</keyword>
<keyword evidence="6 8" id="KW-0012">Acyltransferase</keyword>
<dbReference type="AlphaFoldDB" id="A0AAD1XGJ2"/>
<comment type="domain">
    <text evidence="8">The DHHC domain is required for palmitoyltransferase activity.</text>
</comment>
<evidence type="ECO:0000256" key="6">
    <source>
        <dbReference type="ARBA" id="ARBA00023315"/>
    </source>
</evidence>
<dbReference type="GO" id="GO:0005794">
    <property type="term" value="C:Golgi apparatus"/>
    <property type="evidence" value="ECO:0007669"/>
    <property type="project" value="TreeGrafter"/>
</dbReference>
<dbReference type="GO" id="GO:0016020">
    <property type="term" value="C:membrane"/>
    <property type="evidence" value="ECO:0007669"/>
    <property type="project" value="UniProtKB-SubCell"/>
</dbReference>
<evidence type="ECO:0000313" key="10">
    <source>
        <dbReference type="EMBL" id="CAI2372028.1"/>
    </source>
</evidence>
<comment type="subcellular location">
    <subcellularLocation>
        <location evidence="1">Membrane</location>
        <topology evidence="1">Multi-pass membrane protein</topology>
    </subcellularLocation>
</comment>
<evidence type="ECO:0000256" key="4">
    <source>
        <dbReference type="ARBA" id="ARBA00022989"/>
    </source>
</evidence>
<dbReference type="PANTHER" id="PTHR22883">
    <property type="entry name" value="ZINC FINGER DHHC DOMAIN CONTAINING PROTEIN"/>
    <property type="match status" value="1"/>
</dbReference>
<organism evidence="10 11">
    <name type="scientific">Euplotes crassus</name>
    <dbReference type="NCBI Taxonomy" id="5936"/>
    <lineage>
        <taxon>Eukaryota</taxon>
        <taxon>Sar</taxon>
        <taxon>Alveolata</taxon>
        <taxon>Ciliophora</taxon>
        <taxon>Intramacronucleata</taxon>
        <taxon>Spirotrichea</taxon>
        <taxon>Hypotrichia</taxon>
        <taxon>Euplotida</taxon>
        <taxon>Euplotidae</taxon>
        <taxon>Moneuplotes</taxon>
    </lineage>
</organism>
<feature type="transmembrane region" description="Helical" evidence="8">
    <location>
        <begin position="161"/>
        <end position="181"/>
    </location>
</feature>
<name>A0AAD1XGJ2_EUPCR</name>
<dbReference type="GO" id="GO:0019706">
    <property type="term" value="F:protein-cysteine S-palmitoyltransferase activity"/>
    <property type="evidence" value="ECO:0007669"/>
    <property type="project" value="UniProtKB-EC"/>
</dbReference>
<dbReference type="GO" id="GO:0005783">
    <property type="term" value="C:endoplasmic reticulum"/>
    <property type="evidence" value="ECO:0007669"/>
    <property type="project" value="TreeGrafter"/>
</dbReference>
<evidence type="ECO:0000259" key="9">
    <source>
        <dbReference type="Pfam" id="PF01529"/>
    </source>
</evidence>
<dbReference type="InterPro" id="IPR039859">
    <property type="entry name" value="PFA4/ZDH16/20/ERF2-like"/>
</dbReference>
<dbReference type="GO" id="GO:0006612">
    <property type="term" value="P:protein targeting to membrane"/>
    <property type="evidence" value="ECO:0007669"/>
    <property type="project" value="TreeGrafter"/>
</dbReference>
<gene>
    <name evidence="10" type="ORF">ECRASSUSDP1_LOCUS13355</name>
</gene>
<evidence type="ECO:0000256" key="1">
    <source>
        <dbReference type="ARBA" id="ARBA00004141"/>
    </source>
</evidence>
<dbReference type="InterPro" id="IPR001594">
    <property type="entry name" value="Palmitoyltrfase_DHHC"/>
</dbReference>
<evidence type="ECO:0000313" key="11">
    <source>
        <dbReference type="Proteomes" id="UP001295684"/>
    </source>
</evidence>